<dbReference type="PROSITE" id="PS51007">
    <property type="entry name" value="CYTC"/>
    <property type="match status" value="3"/>
</dbReference>
<dbReference type="GO" id="GO:0005886">
    <property type="term" value="C:plasma membrane"/>
    <property type="evidence" value="ECO:0007669"/>
    <property type="project" value="UniProtKB-SubCell"/>
</dbReference>
<dbReference type="GO" id="GO:0005506">
    <property type="term" value="F:iron ion binding"/>
    <property type="evidence" value="ECO:0007669"/>
    <property type="project" value="InterPro"/>
</dbReference>
<evidence type="ECO:0000256" key="6">
    <source>
        <dbReference type="ARBA" id="ARBA00022729"/>
    </source>
</evidence>
<keyword evidence="9 12" id="KW-0408">Iron</keyword>
<feature type="binding site" description="covalent" evidence="11">
    <location>
        <position position="193"/>
    </location>
    <ligand>
        <name>heme c</name>
        <dbReference type="ChEBI" id="CHEBI:61717"/>
        <label>2</label>
    </ligand>
</feature>
<evidence type="ECO:0000256" key="10">
    <source>
        <dbReference type="ARBA" id="ARBA00023136"/>
    </source>
</evidence>
<feature type="binding site" description="axial binding residue" evidence="12">
    <location>
        <position position="47"/>
    </location>
    <ligand>
        <name>heme c</name>
        <dbReference type="ChEBI" id="CHEBI:61717"/>
        <label>1</label>
    </ligand>
    <ligandPart>
        <name>Fe</name>
        <dbReference type="ChEBI" id="CHEBI:18248"/>
    </ligandPart>
</feature>
<evidence type="ECO:0000256" key="8">
    <source>
        <dbReference type="ARBA" id="ARBA00022982"/>
    </source>
</evidence>
<dbReference type="PIRSF" id="PIRSF000018">
    <property type="entry name" value="Mb_ADH_cyt_c"/>
    <property type="match status" value="1"/>
</dbReference>
<reference evidence="15 16" key="1">
    <citation type="submission" date="2018-11" db="EMBL/GenBank/DDBJ databases">
        <title>The first complete genome of Serratia liquefaciens isolated from metalophyte plant revel distinctness adaptive mechanisms in an extreme habitat.</title>
        <authorList>
            <person name="Caneschi W.L."/>
            <person name="Sanchez A.B."/>
            <person name="Felestrino E.B."/>
            <person name="Assis R.A.B."/>
            <person name="Lemes C.G.C."/>
            <person name="Cordeiro I.F."/>
            <person name="Fonseca N.P."/>
            <person name="Villa M."/>
            <person name="Vieira I.T."/>
            <person name="Moraes L.A."/>
            <person name="Kamino L.H.Y."/>
            <person name="do Carmo F."/>
            <person name="Garcia C.M."/>
            <person name="Almeida N.F."/>
            <person name="Silva R.S."/>
            <person name="Ferro J.A."/>
            <person name="Ferro M.I.T."/>
            <person name="Varani A.M."/>
            <person name="Ferreira R.M."/>
            <person name="dos Santos V.L."/>
            <person name="Silva U.C."/>
            <person name="Setubal J.C."/>
            <person name="Moreira L.M."/>
        </authorList>
    </citation>
    <scope>NUCLEOTIDE SEQUENCE [LARGE SCALE GENOMIC DNA]</scope>
    <source>
        <strain evidence="15 16">FG3</strain>
    </source>
</reference>
<feature type="binding site" description="covalent" evidence="11">
    <location>
        <position position="326"/>
    </location>
    <ligand>
        <name>heme c</name>
        <dbReference type="ChEBI" id="CHEBI:61717"/>
        <label>3</label>
    </ligand>
</feature>
<feature type="binding site" description="axial binding residue" evidence="12">
    <location>
        <position position="327"/>
    </location>
    <ligand>
        <name>heme c</name>
        <dbReference type="ChEBI" id="CHEBI:61717"/>
        <label>3</label>
    </ligand>
    <ligandPart>
        <name>Fe</name>
        <dbReference type="ChEBI" id="CHEBI:18248"/>
    </ligandPart>
</feature>
<keyword evidence="6 13" id="KW-0732">Signal</keyword>
<dbReference type="InterPro" id="IPR008168">
    <property type="entry name" value="Cyt_C_IC"/>
</dbReference>
<dbReference type="Pfam" id="PF00034">
    <property type="entry name" value="Cytochrom_C"/>
    <property type="match status" value="1"/>
</dbReference>
<feature type="binding site" description="covalent" evidence="11">
    <location>
        <position position="323"/>
    </location>
    <ligand>
        <name>heme c</name>
        <dbReference type="ChEBI" id="CHEBI:61717"/>
        <label>3</label>
    </ligand>
</feature>
<feature type="chain" id="PRO_5022021853" evidence="13">
    <location>
        <begin position="22"/>
        <end position="426"/>
    </location>
</feature>
<evidence type="ECO:0000256" key="13">
    <source>
        <dbReference type="SAM" id="SignalP"/>
    </source>
</evidence>
<dbReference type="GO" id="GO:0009055">
    <property type="term" value="F:electron transfer activity"/>
    <property type="evidence" value="ECO:0007669"/>
    <property type="project" value="InterPro"/>
</dbReference>
<keyword evidence="2" id="KW-0813">Transport</keyword>
<evidence type="ECO:0000256" key="4">
    <source>
        <dbReference type="ARBA" id="ARBA00022617"/>
    </source>
</evidence>
<dbReference type="Gene3D" id="1.10.760.10">
    <property type="entry name" value="Cytochrome c-like domain"/>
    <property type="match status" value="3"/>
</dbReference>
<evidence type="ECO:0000259" key="14">
    <source>
        <dbReference type="PROSITE" id="PS51007"/>
    </source>
</evidence>
<dbReference type="InterPro" id="IPR009056">
    <property type="entry name" value="Cyt_c-like_dom"/>
</dbReference>
<feature type="binding site" description="axial binding residue" evidence="12">
    <location>
        <position position="194"/>
    </location>
    <ligand>
        <name>heme c</name>
        <dbReference type="ChEBI" id="CHEBI:61717"/>
        <label>2</label>
    </ligand>
    <ligandPart>
        <name>Fe</name>
        <dbReference type="ChEBI" id="CHEBI:18248"/>
    </ligandPart>
</feature>
<sequence>MKGFTPSLLALLMLGTATVQAADDPQLAARLLHGEYLARAGDCAACHTAPGGAPFAGGLKMTTPVGAIYSTNITPDKQTGIGEYSLQEFSDALRKGVTRDGTRLYPAMPYPSFAKISDEDVRDLYLYFTHQVHPVSQQNKDSDISWPLNMRWPLAMWDLVFREDGTYQPDATQSAEWNRGAYLVQGLGHCGSCHTPRGIGFQEKALNQSDSAYLSGGTLEGWHAANLRADAVSGLGGWNAEDITRFLKTGHNNRFAAFGSMVDVVQDSTQYLSDEDLRAIAGYLQSLQADNQEKPLPQDGSTAALLAKGDVSRPGAQAYLDNCAACHRSDGKGYRDTFPQLAHNPALLSDDPSSLISIVINGSRTPITVGAPTGLTMPDFGWRLNDQQIAELATFVRSSWGNHAPRVTAAEVQEIRKNSVSKPTHP</sequence>
<dbReference type="RefSeq" id="WP_142815394.1">
    <property type="nucleotide sequence ID" value="NZ_CP033893.1"/>
</dbReference>
<protein>
    <submittedName>
        <fullName evidence="15">Cytochrome c</fullName>
    </submittedName>
</protein>
<keyword evidence="4 11" id="KW-0349">Heme</keyword>
<evidence type="ECO:0000256" key="5">
    <source>
        <dbReference type="ARBA" id="ARBA00022723"/>
    </source>
</evidence>
<keyword evidence="5 12" id="KW-0479">Metal-binding</keyword>
<evidence type="ECO:0000313" key="15">
    <source>
        <dbReference type="EMBL" id="QDL32533.1"/>
    </source>
</evidence>
<dbReference type="PANTHER" id="PTHR35008:SF8">
    <property type="entry name" value="ALCOHOL DEHYDROGENASE CYTOCHROME C SUBUNIT"/>
    <property type="match status" value="1"/>
</dbReference>
<feature type="domain" description="Cytochrome c" evidence="14">
    <location>
        <begin position="175"/>
        <end position="288"/>
    </location>
</feature>
<keyword evidence="3" id="KW-1003">Cell membrane</keyword>
<organism evidence="15 16">
    <name type="scientific">Serratia liquefaciens</name>
    <dbReference type="NCBI Taxonomy" id="614"/>
    <lineage>
        <taxon>Bacteria</taxon>
        <taxon>Pseudomonadati</taxon>
        <taxon>Pseudomonadota</taxon>
        <taxon>Gammaproteobacteria</taxon>
        <taxon>Enterobacterales</taxon>
        <taxon>Yersiniaceae</taxon>
        <taxon>Serratia</taxon>
    </lineage>
</organism>
<dbReference type="GO" id="GO:0016614">
    <property type="term" value="F:oxidoreductase activity, acting on CH-OH group of donors"/>
    <property type="evidence" value="ECO:0007669"/>
    <property type="project" value="InterPro"/>
</dbReference>
<evidence type="ECO:0000256" key="2">
    <source>
        <dbReference type="ARBA" id="ARBA00022448"/>
    </source>
</evidence>
<feature type="binding site" description="covalent" evidence="11">
    <location>
        <position position="190"/>
    </location>
    <ligand>
        <name>heme c</name>
        <dbReference type="ChEBI" id="CHEBI:61717"/>
        <label>2</label>
    </ligand>
</feature>
<feature type="domain" description="Cytochrome c" evidence="14">
    <location>
        <begin position="29"/>
        <end position="132"/>
    </location>
</feature>
<dbReference type="AlphaFoldDB" id="A0A515CWL6"/>
<dbReference type="STRING" id="614.XJ20_13585"/>
<comment type="cofactor">
    <cofactor evidence="11">
        <name>heme c</name>
        <dbReference type="ChEBI" id="CHEBI:61717"/>
    </cofactor>
    <text evidence="11">Binds 3 heme c groups covalently per subunit.</text>
</comment>
<keyword evidence="10" id="KW-0472">Membrane</keyword>
<evidence type="ECO:0000256" key="7">
    <source>
        <dbReference type="ARBA" id="ARBA00022737"/>
    </source>
</evidence>
<feature type="binding site" description="covalent" evidence="11">
    <location>
        <position position="43"/>
    </location>
    <ligand>
        <name>heme c</name>
        <dbReference type="ChEBI" id="CHEBI:61717"/>
        <label>1</label>
    </ligand>
</feature>
<keyword evidence="8" id="KW-0249">Electron transport</keyword>
<evidence type="ECO:0000256" key="11">
    <source>
        <dbReference type="PIRSR" id="PIRSR000018-50"/>
    </source>
</evidence>
<evidence type="ECO:0000256" key="12">
    <source>
        <dbReference type="PIRSR" id="PIRSR000018-51"/>
    </source>
</evidence>
<evidence type="ECO:0000256" key="3">
    <source>
        <dbReference type="ARBA" id="ARBA00022475"/>
    </source>
</evidence>
<dbReference type="GO" id="GO:0020037">
    <property type="term" value="F:heme binding"/>
    <property type="evidence" value="ECO:0007669"/>
    <property type="project" value="InterPro"/>
</dbReference>
<dbReference type="SUPFAM" id="SSF46626">
    <property type="entry name" value="Cytochrome c"/>
    <property type="match status" value="3"/>
</dbReference>
<accession>A0A515CWL6</accession>
<comment type="subcellular location">
    <subcellularLocation>
        <location evidence="1">Cell membrane</location>
    </subcellularLocation>
</comment>
<proteinExistence type="predicted"/>
<evidence type="ECO:0000256" key="9">
    <source>
        <dbReference type="ARBA" id="ARBA00023004"/>
    </source>
</evidence>
<evidence type="ECO:0000313" key="16">
    <source>
        <dbReference type="Proteomes" id="UP000317572"/>
    </source>
</evidence>
<name>A0A515CWL6_SERLI</name>
<dbReference type="PRINTS" id="PR00605">
    <property type="entry name" value="CYTCHROMECIC"/>
</dbReference>
<feature type="domain" description="Cytochrome c" evidence="14">
    <location>
        <begin position="310"/>
        <end position="400"/>
    </location>
</feature>
<dbReference type="EMBL" id="CP033893">
    <property type="protein sequence ID" value="QDL32533.1"/>
    <property type="molecule type" value="Genomic_DNA"/>
</dbReference>
<dbReference type="InterPro" id="IPR051459">
    <property type="entry name" value="Cytochrome_c-type_DH"/>
</dbReference>
<dbReference type="InterPro" id="IPR014353">
    <property type="entry name" value="Membr-bd_ADH_cyt_c"/>
</dbReference>
<feature type="signal peptide" evidence="13">
    <location>
        <begin position="1"/>
        <end position="21"/>
    </location>
</feature>
<keyword evidence="7" id="KW-0677">Repeat</keyword>
<dbReference type="Proteomes" id="UP000317572">
    <property type="component" value="Chromosome"/>
</dbReference>
<gene>
    <name evidence="15" type="ORF">EGO53_12330</name>
</gene>
<dbReference type="InterPro" id="IPR036909">
    <property type="entry name" value="Cyt_c-like_dom_sf"/>
</dbReference>
<evidence type="ECO:0000256" key="1">
    <source>
        <dbReference type="ARBA" id="ARBA00004236"/>
    </source>
</evidence>
<dbReference type="PANTHER" id="PTHR35008">
    <property type="entry name" value="BLL4482 PROTEIN-RELATED"/>
    <property type="match status" value="1"/>
</dbReference>
<feature type="binding site" description="covalent" evidence="11">
    <location>
        <position position="46"/>
    </location>
    <ligand>
        <name>heme c</name>
        <dbReference type="ChEBI" id="CHEBI:61717"/>
        <label>1</label>
    </ligand>
</feature>